<organism evidence="2 3">
    <name type="scientific">Iphiclides podalirius</name>
    <name type="common">scarce swallowtail</name>
    <dbReference type="NCBI Taxonomy" id="110791"/>
    <lineage>
        <taxon>Eukaryota</taxon>
        <taxon>Metazoa</taxon>
        <taxon>Ecdysozoa</taxon>
        <taxon>Arthropoda</taxon>
        <taxon>Hexapoda</taxon>
        <taxon>Insecta</taxon>
        <taxon>Pterygota</taxon>
        <taxon>Neoptera</taxon>
        <taxon>Endopterygota</taxon>
        <taxon>Lepidoptera</taxon>
        <taxon>Glossata</taxon>
        <taxon>Ditrysia</taxon>
        <taxon>Papilionoidea</taxon>
        <taxon>Papilionidae</taxon>
        <taxon>Papilioninae</taxon>
        <taxon>Iphiclides</taxon>
    </lineage>
</organism>
<feature type="non-terminal residue" evidence="2">
    <location>
        <position position="124"/>
    </location>
</feature>
<proteinExistence type="predicted"/>
<evidence type="ECO:0000256" key="1">
    <source>
        <dbReference type="SAM" id="MobiDB-lite"/>
    </source>
</evidence>
<evidence type="ECO:0000313" key="3">
    <source>
        <dbReference type="Proteomes" id="UP000837857"/>
    </source>
</evidence>
<sequence>MSRCVRALANNRVVQSSEASRCGDRGAEAARRGAFERAGRANRAQPRLAPGRKVERPLARNGARSAFLAAAAVFEHRQEISFWREDEIALHRQATDRWQYNLSNEKLGEEYFRERWDFMQGIAI</sequence>
<keyword evidence="3" id="KW-1185">Reference proteome</keyword>
<gene>
    <name evidence="2" type="ORF">IPOD504_LOCUS5038</name>
</gene>
<reference evidence="2" key="1">
    <citation type="submission" date="2022-03" db="EMBL/GenBank/DDBJ databases">
        <authorList>
            <person name="Martin H S."/>
        </authorList>
    </citation>
    <scope>NUCLEOTIDE SEQUENCE</scope>
</reference>
<dbReference type="Proteomes" id="UP000837857">
    <property type="component" value="Chromosome 16"/>
</dbReference>
<dbReference type="EMBL" id="OW152828">
    <property type="protein sequence ID" value="CAH2045366.1"/>
    <property type="molecule type" value="Genomic_DNA"/>
</dbReference>
<protein>
    <submittedName>
        <fullName evidence="2">Uncharacterized protein</fullName>
    </submittedName>
</protein>
<feature type="region of interest" description="Disordered" evidence="1">
    <location>
        <begin position="33"/>
        <end position="54"/>
    </location>
</feature>
<evidence type="ECO:0000313" key="2">
    <source>
        <dbReference type="EMBL" id="CAH2045366.1"/>
    </source>
</evidence>
<name>A0ABN8I840_9NEOP</name>
<accession>A0ABN8I840</accession>